<reference evidence="1 2" key="1">
    <citation type="submission" date="2017-10" db="EMBL/GenBank/DDBJ databases">
        <title>Genomics of the genus Arcobacter.</title>
        <authorList>
            <person name="Perez-Cataluna A."/>
            <person name="Figueras M.J."/>
        </authorList>
    </citation>
    <scope>NUCLEOTIDE SEQUENCE [LARGE SCALE GENOMIC DNA]</scope>
    <source>
        <strain evidence="1 2">CECT 8441</strain>
    </source>
</reference>
<accession>A0A4V1M0A0</accession>
<keyword evidence="2" id="KW-1185">Reference proteome</keyword>
<dbReference type="AlphaFoldDB" id="A0A4V1M0A0"/>
<evidence type="ECO:0000313" key="2">
    <source>
        <dbReference type="Proteomes" id="UP000289758"/>
    </source>
</evidence>
<name>A0A4V1M0A0_9BACT</name>
<comment type="caution">
    <text evidence="1">The sequence shown here is derived from an EMBL/GenBank/DDBJ whole genome shotgun (WGS) entry which is preliminary data.</text>
</comment>
<sequence>MAKIELSREEFLELLETNQKTISDNHTVKEIGEYLIEKGFTKKSIGSLKMSKPNLFKLALEGDNEESQPRITDTGAESLATQIINSLDEAKKEFHGNGLNKLIKTWSINSAQGLLEKVQPQNMQKVGIIGHTIVISALLLDVLFKDIKEAPKKAINFIFPKKQPKKEEKKA</sequence>
<gene>
    <name evidence="1" type="ORF">CRV07_11875</name>
</gene>
<dbReference type="RefSeq" id="WP_129087872.1">
    <property type="nucleotide sequence ID" value="NZ_CP053836.1"/>
</dbReference>
<proteinExistence type="predicted"/>
<evidence type="ECO:0000313" key="1">
    <source>
        <dbReference type="EMBL" id="RXK04118.1"/>
    </source>
</evidence>
<protein>
    <submittedName>
        <fullName evidence="1">Uncharacterized protein</fullName>
    </submittedName>
</protein>
<dbReference type="Proteomes" id="UP000289758">
    <property type="component" value="Unassembled WGS sequence"/>
</dbReference>
<dbReference type="EMBL" id="PDKK01000011">
    <property type="protein sequence ID" value="RXK04118.1"/>
    <property type="molecule type" value="Genomic_DNA"/>
</dbReference>
<organism evidence="1 2">
    <name type="scientific">Halarcobacter ebronensis</name>
    <dbReference type="NCBI Taxonomy" id="1462615"/>
    <lineage>
        <taxon>Bacteria</taxon>
        <taxon>Pseudomonadati</taxon>
        <taxon>Campylobacterota</taxon>
        <taxon>Epsilonproteobacteria</taxon>
        <taxon>Campylobacterales</taxon>
        <taxon>Arcobacteraceae</taxon>
        <taxon>Halarcobacter</taxon>
    </lineage>
</organism>